<protein>
    <recommendedName>
        <fullName evidence="3">DUF4375 domain-containing protein</fullName>
    </recommendedName>
</protein>
<evidence type="ECO:0000313" key="1">
    <source>
        <dbReference type="EMBL" id="MBE9577510.1"/>
    </source>
</evidence>
<accession>A0ABR9WV46</accession>
<proteinExistence type="predicted"/>
<reference evidence="1 2" key="1">
    <citation type="submission" date="2020-10" db="EMBL/GenBank/DDBJ databases">
        <title>The genome sequence of Flavobacterium aquaticum 1Y8A.</title>
        <authorList>
            <person name="Liu Y."/>
        </authorList>
    </citation>
    <scope>NUCLEOTIDE SEQUENCE [LARGE SCALE GENOMIC DNA]</scope>
    <source>
        <strain evidence="1 2">1Y8A</strain>
    </source>
</reference>
<gene>
    <name evidence="1" type="ORF">IM755_12400</name>
</gene>
<dbReference type="RefSeq" id="WP_194097350.1">
    <property type="nucleotide sequence ID" value="NZ_JADFTZ010000007.1"/>
</dbReference>
<name>A0ABR9WV46_9FLAO</name>
<sequence>MITFSEHLIVTKELNNVVCRYAQKVLLKEFLLDFTFLKNENGKRKIKTKNINPLLEELSTHQGDIYGDEELEISEFINGFISKLDQNDKTALYFLALNENYLIYYDDFLANEGAHLDEDSIDKEFGRELAYKIYNPNASELDEDLNELLQNKISSFADDLDLSEIDESSIEQILETIESQCNDIGSLIR</sequence>
<keyword evidence="2" id="KW-1185">Reference proteome</keyword>
<evidence type="ECO:0008006" key="3">
    <source>
        <dbReference type="Google" id="ProtNLM"/>
    </source>
</evidence>
<evidence type="ECO:0000313" key="2">
    <source>
        <dbReference type="Proteomes" id="UP000656274"/>
    </source>
</evidence>
<organism evidence="1 2">
    <name type="scientific">Flavobacterium proteolyticum</name>
    <dbReference type="NCBI Taxonomy" id="2911683"/>
    <lineage>
        <taxon>Bacteria</taxon>
        <taxon>Pseudomonadati</taxon>
        <taxon>Bacteroidota</taxon>
        <taxon>Flavobacteriia</taxon>
        <taxon>Flavobacteriales</taxon>
        <taxon>Flavobacteriaceae</taxon>
        <taxon>Flavobacterium</taxon>
    </lineage>
</organism>
<comment type="caution">
    <text evidence="1">The sequence shown here is derived from an EMBL/GenBank/DDBJ whole genome shotgun (WGS) entry which is preliminary data.</text>
</comment>
<dbReference type="Proteomes" id="UP000656274">
    <property type="component" value="Unassembled WGS sequence"/>
</dbReference>
<dbReference type="EMBL" id="JADFTZ010000007">
    <property type="protein sequence ID" value="MBE9577510.1"/>
    <property type="molecule type" value="Genomic_DNA"/>
</dbReference>